<evidence type="ECO:0000259" key="3">
    <source>
        <dbReference type="Pfam" id="PF21537"/>
    </source>
</evidence>
<dbReference type="AlphaFoldDB" id="A0A9X3NCN3"/>
<dbReference type="InterPro" id="IPR015402">
    <property type="entry name" value="DUF1980"/>
</dbReference>
<organism evidence="4 5">
    <name type="scientific">Solirubrobacter phytolaccae</name>
    <dbReference type="NCBI Taxonomy" id="1404360"/>
    <lineage>
        <taxon>Bacteria</taxon>
        <taxon>Bacillati</taxon>
        <taxon>Actinomycetota</taxon>
        <taxon>Thermoleophilia</taxon>
        <taxon>Solirubrobacterales</taxon>
        <taxon>Solirubrobacteraceae</taxon>
        <taxon>Solirubrobacter</taxon>
    </lineage>
</organism>
<dbReference type="PANTHER" id="PTHR40047">
    <property type="entry name" value="UPF0703 PROTEIN YCGQ"/>
    <property type="match status" value="1"/>
</dbReference>
<reference evidence="4" key="1">
    <citation type="submission" date="2022-10" db="EMBL/GenBank/DDBJ databases">
        <title>The WGS of Solirubrobacter phytolaccae KCTC 29190.</title>
        <authorList>
            <person name="Jiang Z."/>
        </authorList>
    </citation>
    <scope>NUCLEOTIDE SEQUENCE</scope>
    <source>
        <strain evidence="4">KCTC 29190</strain>
    </source>
</reference>
<name>A0A9X3NCN3_9ACTN</name>
<sequence length="257" mass="27514">MSETSCHDGSCETHDHDHDHGHSHAHDAEPAQKGWDWTRTMRAVAIAAWGGFFVYLWVSGRATTYIGPKTWWVVALGALTLPLVALAYLSGARNRKRSPTIRELGANGLLVAPILFTLMVPAPSLGALAVENKRTKNVAAPLETAIEGDVRLYEIAWAAESAEYASYNELAAGTPVDFVAFVSNELDKAKELEVSRFMVGCCAADANAFSVKLVGAPALPIDTWVQVKGVLTGTPGKNLKVAATAVEKVAQPSNPYS</sequence>
<keyword evidence="2" id="KW-0472">Membrane</keyword>
<dbReference type="PANTHER" id="PTHR40047:SF1">
    <property type="entry name" value="UPF0703 PROTEIN YCGQ"/>
    <property type="match status" value="1"/>
</dbReference>
<gene>
    <name evidence="4" type="ORF">OJ997_25420</name>
</gene>
<keyword evidence="2" id="KW-1133">Transmembrane helix</keyword>
<evidence type="ECO:0000256" key="2">
    <source>
        <dbReference type="SAM" id="Phobius"/>
    </source>
</evidence>
<evidence type="ECO:0000313" key="4">
    <source>
        <dbReference type="EMBL" id="MDA0183674.1"/>
    </source>
</evidence>
<feature type="transmembrane region" description="Helical" evidence="2">
    <location>
        <begin position="40"/>
        <end position="58"/>
    </location>
</feature>
<feature type="domain" description="DUF1980" evidence="3">
    <location>
        <begin position="172"/>
        <end position="256"/>
    </location>
</feature>
<accession>A0A9X3NCN3</accession>
<dbReference type="EMBL" id="JAPDDP010000058">
    <property type="protein sequence ID" value="MDA0183674.1"/>
    <property type="molecule type" value="Genomic_DNA"/>
</dbReference>
<feature type="transmembrane region" description="Helical" evidence="2">
    <location>
        <begin position="109"/>
        <end position="130"/>
    </location>
</feature>
<protein>
    <submittedName>
        <fullName evidence="4">TIGR03943 family protein</fullName>
    </submittedName>
</protein>
<dbReference type="RefSeq" id="WP_270028088.1">
    <property type="nucleotide sequence ID" value="NZ_JAPDDP010000058.1"/>
</dbReference>
<comment type="caution">
    <text evidence="4">The sequence shown here is derived from an EMBL/GenBank/DDBJ whole genome shotgun (WGS) entry which is preliminary data.</text>
</comment>
<feature type="compositionally biased region" description="Basic and acidic residues" evidence="1">
    <location>
        <begin position="1"/>
        <end position="30"/>
    </location>
</feature>
<dbReference type="InterPro" id="IPR052955">
    <property type="entry name" value="UPF0703_membrane_permease"/>
</dbReference>
<dbReference type="Proteomes" id="UP001147653">
    <property type="component" value="Unassembled WGS sequence"/>
</dbReference>
<dbReference type="NCBIfam" id="TIGR03943">
    <property type="entry name" value="TIGR03943 family putative permease subunit"/>
    <property type="match status" value="1"/>
</dbReference>
<feature type="region of interest" description="Disordered" evidence="1">
    <location>
        <begin position="1"/>
        <end position="31"/>
    </location>
</feature>
<evidence type="ECO:0000313" key="5">
    <source>
        <dbReference type="Proteomes" id="UP001147653"/>
    </source>
</evidence>
<keyword evidence="5" id="KW-1185">Reference proteome</keyword>
<evidence type="ECO:0000256" key="1">
    <source>
        <dbReference type="SAM" id="MobiDB-lite"/>
    </source>
</evidence>
<proteinExistence type="predicted"/>
<feature type="transmembrane region" description="Helical" evidence="2">
    <location>
        <begin position="70"/>
        <end position="89"/>
    </location>
</feature>
<dbReference type="InterPro" id="IPR048447">
    <property type="entry name" value="DUF1980_C"/>
</dbReference>
<keyword evidence="2" id="KW-0812">Transmembrane</keyword>
<dbReference type="Pfam" id="PF21537">
    <property type="entry name" value="DUF1980_C"/>
    <property type="match status" value="1"/>
</dbReference>